<dbReference type="Proteomes" id="UP000749471">
    <property type="component" value="Unassembled WGS sequence"/>
</dbReference>
<comment type="caution">
    <text evidence="3">The sequence shown here is derived from an EMBL/GenBank/DDBJ whole genome shotgun (WGS) entry which is preliminary data.</text>
</comment>
<sequence length="419" mass="48491">MENFMEIYDLIDLKMMQNILDHFAKATDLSFVTVDHKGNPVTRYSGFTNFCDKLRNFEEYKKRCYKCDEYGGIKAAITGKPYFYICHTGLLDFAIPIMIKGKYLGAVLSGQVKVEENRKKELDLILSQTNGWECNLELKNAYDEIPEVPFDKISSTAYTLHEMSKYIVEKEYINIAKEKLNNKYMKQMEEQKKRIELEKSLKESELKALQYQINPHFLFNALNTICRLAYIEKAEKTEEIGYAFSEMMRYVLKKNNSQLIKIKDEMTHSNNYFKIQKIRLGERLSYSIDIPEKYNNVECPFMILQPLIENSVKYVVEVRVTGGNIKVKGYDDDKDLIITIEDDGDGIPEEKIKELLSMNGSNINQKNISKESIGISNVNKRLIHFFGNEYGLEIISPNKVEAGTVIKIKIPLKGTPNLL</sequence>
<dbReference type="Pfam" id="PF02518">
    <property type="entry name" value="HATPase_c"/>
    <property type="match status" value="1"/>
</dbReference>
<evidence type="ECO:0000313" key="3">
    <source>
        <dbReference type="EMBL" id="MBU5437524.1"/>
    </source>
</evidence>
<reference evidence="3 4" key="1">
    <citation type="submission" date="2021-06" db="EMBL/GenBank/DDBJ databases">
        <authorList>
            <person name="Sun Q."/>
            <person name="Li D."/>
        </authorList>
    </citation>
    <scope>NUCLEOTIDE SEQUENCE [LARGE SCALE GENOMIC DNA]</scope>
    <source>
        <strain evidence="3 4">MSJ-40</strain>
    </source>
</reference>
<feature type="coiled-coil region" evidence="1">
    <location>
        <begin position="181"/>
        <end position="212"/>
    </location>
</feature>
<dbReference type="InterPro" id="IPR018771">
    <property type="entry name" value="PocR_dom"/>
</dbReference>
<evidence type="ECO:0000256" key="1">
    <source>
        <dbReference type="SAM" id="Coils"/>
    </source>
</evidence>
<accession>A0ABS6E414</accession>
<dbReference type="EMBL" id="JAHLPM010000004">
    <property type="protein sequence ID" value="MBU5437524.1"/>
    <property type="molecule type" value="Genomic_DNA"/>
</dbReference>
<dbReference type="InterPro" id="IPR050640">
    <property type="entry name" value="Bact_2-comp_sensor_kinase"/>
</dbReference>
<dbReference type="InterPro" id="IPR003594">
    <property type="entry name" value="HATPase_dom"/>
</dbReference>
<dbReference type="InterPro" id="IPR010559">
    <property type="entry name" value="Sig_transdc_His_kin_internal"/>
</dbReference>
<dbReference type="PANTHER" id="PTHR34220">
    <property type="entry name" value="SENSOR HISTIDINE KINASE YPDA"/>
    <property type="match status" value="1"/>
</dbReference>
<feature type="domain" description="Histidine kinase/HSP90-like ATPase" evidence="2">
    <location>
        <begin position="295"/>
        <end position="414"/>
    </location>
</feature>
<dbReference type="RefSeq" id="WP_216517733.1">
    <property type="nucleotide sequence ID" value="NZ_JAHLPM010000004.1"/>
</dbReference>
<name>A0ABS6E414_9FIRM</name>
<gene>
    <name evidence="3" type="ORF">KQI42_05870</name>
</gene>
<keyword evidence="1" id="KW-0175">Coiled coil</keyword>
<evidence type="ECO:0000259" key="2">
    <source>
        <dbReference type="SMART" id="SM00387"/>
    </source>
</evidence>
<dbReference type="SMART" id="SM00387">
    <property type="entry name" value="HATPase_c"/>
    <property type="match status" value="1"/>
</dbReference>
<protein>
    <submittedName>
        <fullName evidence="3">PocR ligand-binding domain-containing protein</fullName>
    </submittedName>
</protein>
<dbReference type="PANTHER" id="PTHR34220:SF7">
    <property type="entry name" value="SENSOR HISTIDINE KINASE YPDA"/>
    <property type="match status" value="1"/>
</dbReference>
<dbReference type="Pfam" id="PF06580">
    <property type="entry name" value="His_kinase"/>
    <property type="match status" value="1"/>
</dbReference>
<organism evidence="3 4">
    <name type="scientific">Tissierella simiarum</name>
    <dbReference type="NCBI Taxonomy" id="2841534"/>
    <lineage>
        <taxon>Bacteria</taxon>
        <taxon>Bacillati</taxon>
        <taxon>Bacillota</taxon>
        <taxon>Tissierellia</taxon>
        <taxon>Tissierellales</taxon>
        <taxon>Tissierellaceae</taxon>
        <taxon>Tissierella</taxon>
    </lineage>
</organism>
<proteinExistence type="predicted"/>
<keyword evidence="4" id="KW-1185">Reference proteome</keyword>
<evidence type="ECO:0000313" key="4">
    <source>
        <dbReference type="Proteomes" id="UP000749471"/>
    </source>
</evidence>
<dbReference type="Pfam" id="PF10114">
    <property type="entry name" value="PocR"/>
    <property type="match status" value="1"/>
</dbReference>